<evidence type="ECO:0000313" key="2">
    <source>
        <dbReference type="Proteomes" id="UP000007842"/>
    </source>
</evidence>
<sequence>MNNDQQHSAPEPQAAPEWRTFRGVTTPCWIWCGTTGDGRLYAAGDRNRADGEPLRMVRTWVERYTRIIELADGRIVIVGGPSTKAWIAAS</sequence>
<dbReference type="AlphaFoldDB" id="F8JT40"/>
<evidence type="ECO:0000313" key="1">
    <source>
        <dbReference type="EMBL" id="AEW92975.1"/>
    </source>
</evidence>
<dbReference type="HOGENOM" id="CLU_2439404_0_0_11"/>
<dbReference type="OrthoDB" id="4234118at2"/>
<dbReference type="KEGG" id="sct:SCAT_0598"/>
<dbReference type="EMBL" id="CP003219">
    <property type="protein sequence ID" value="AEW92975.1"/>
    <property type="molecule type" value="Genomic_DNA"/>
</dbReference>
<keyword evidence="2" id="KW-1185">Reference proteome</keyword>
<name>F8JT40_STREN</name>
<organism evidence="1 2">
    <name type="scientific">Streptantibioticus cattleyicolor (strain ATCC 35852 / DSM 46488 / JCM 4925 / NBRC 14057 / NRRL 8057)</name>
    <name type="common">Streptomyces cattleya</name>
    <dbReference type="NCBI Taxonomy" id="1003195"/>
    <lineage>
        <taxon>Bacteria</taxon>
        <taxon>Bacillati</taxon>
        <taxon>Actinomycetota</taxon>
        <taxon>Actinomycetes</taxon>
        <taxon>Kitasatosporales</taxon>
        <taxon>Streptomycetaceae</taxon>
        <taxon>Streptantibioticus</taxon>
    </lineage>
</organism>
<reference evidence="2" key="1">
    <citation type="submission" date="2011-12" db="EMBL/GenBank/DDBJ databases">
        <title>Complete genome sequence of Streptomyces cattleya strain DSM 46488.</title>
        <authorList>
            <person name="Ou H.-Y."/>
            <person name="Li P."/>
            <person name="Zhao C."/>
            <person name="O'Hagan D."/>
            <person name="Deng Z."/>
        </authorList>
    </citation>
    <scope>NUCLEOTIDE SEQUENCE [LARGE SCALE GENOMIC DNA]</scope>
    <source>
        <strain evidence="2">ATCC 35852 / DSM 46488 / JCM 4925 / NBRC 14057 / NRRL 8057</strain>
    </source>
</reference>
<accession>G8WRF8</accession>
<dbReference type="KEGG" id="scy:SCATT_06040"/>
<dbReference type="RefSeq" id="WP_014141374.1">
    <property type="nucleotide sequence ID" value="NC_016111.1"/>
</dbReference>
<dbReference type="STRING" id="1003195.SCATT_06040"/>
<protein>
    <submittedName>
        <fullName evidence="1">Uncharacterized protein</fullName>
    </submittedName>
</protein>
<gene>
    <name evidence="1" type="ordered locus">SCATT_06040</name>
</gene>
<proteinExistence type="predicted"/>
<accession>F8JT40</accession>
<dbReference type="PATRIC" id="fig|1003195.11.peg.2214"/>
<dbReference type="Proteomes" id="UP000007842">
    <property type="component" value="Chromosome"/>
</dbReference>